<dbReference type="KEGG" id="pstg:E8M01_30885"/>
<keyword evidence="1 5" id="KW-0597">Phosphoprotein</keyword>
<feature type="domain" description="Response regulatory" evidence="7">
    <location>
        <begin position="3"/>
        <end position="119"/>
    </location>
</feature>
<evidence type="ECO:0000256" key="4">
    <source>
        <dbReference type="ARBA" id="ARBA00023163"/>
    </source>
</evidence>
<dbReference type="Gene3D" id="3.40.50.2300">
    <property type="match status" value="1"/>
</dbReference>
<dbReference type="OrthoDB" id="9782896at2"/>
<evidence type="ECO:0000313" key="8">
    <source>
        <dbReference type="EMBL" id="QCI68247.1"/>
    </source>
</evidence>
<dbReference type="Pfam" id="PF00196">
    <property type="entry name" value="GerE"/>
    <property type="match status" value="1"/>
</dbReference>
<dbReference type="Pfam" id="PF00072">
    <property type="entry name" value="Response_reg"/>
    <property type="match status" value="1"/>
</dbReference>
<dbReference type="InterPro" id="IPR001789">
    <property type="entry name" value="Sig_transdc_resp-reg_receiver"/>
</dbReference>
<dbReference type="GO" id="GO:0006355">
    <property type="term" value="P:regulation of DNA-templated transcription"/>
    <property type="evidence" value="ECO:0007669"/>
    <property type="project" value="InterPro"/>
</dbReference>
<keyword evidence="3" id="KW-0238">DNA-binding</keyword>
<dbReference type="InterPro" id="IPR000792">
    <property type="entry name" value="Tscrpt_reg_LuxR_C"/>
</dbReference>
<evidence type="ECO:0000259" key="7">
    <source>
        <dbReference type="PROSITE" id="PS50110"/>
    </source>
</evidence>
<evidence type="ECO:0000256" key="1">
    <source>
        <dbReference type="ARBA" id="ARBA00022553"/>
    </source>
</evidence>
<dbReference type="PANTHER" id="PTHR43214">
    <property type="entry name" value="TWO-COMPONENT RESPONSE REGULATOR"/>
    <property type="match status" value="1"/>
</dbReference>
<dbReference type="Proteomes" id="UP000298781">
    <property type="component" value="Chromosome"/>
</dbReference>
<dbReference type="InterPro" id="IPR039420">
    <property type="entry name" value="WalR-like"/>
</dbReference>
<dbReference type="GO" id="GO:0003677">
    <property type="term" value="F:DNA binding"/>
    <property type="evidence" value="ECO:0007669"/>
    <property type="project" value="UniProtKB-KW"/>
</dbReference>
<organism evidence="8 9">
    <name type="scientific">Phreatobacter stygius</name>
    <dbReference type="NCBI Taxonomy" id="1940610"/>
    <lineage>
        <taxon>Bacteria</taxon>
        <taxon>Pseudomonadati</taxon>
        <taxon>Pseudomonadota</taxon>
        <taxon>Alphaproteobacteria</taxon>
        <taxon>Hyphomicrobiales</taxon>
        <taxon>Phreatobacteraceae</taxon>
        <taxon>Phreatobacter</taxon>
    </lineage>
</organism>
<dbReference type="AlphaFoldDB" id="A0A4D7BKH3"/>
<dbReference type="InterPro" id="IPR011006">
    <property type="entry name" value="CheY-like_superfamily"/>
</dbReference>
<proteinExistence type="predicted"/>
<dbReference type="PROSITE" id="PS50043">
    <property type="entry name" value="HTH_LUXR_2"/>
    <property type="match status" value="1"/>
</dbReference>
<dbReference type="InterPro" id="IPR058245">
    <property type="entry name" value="NreC/VraR/RcsB-like_REC"/>
</dbReference>
<dbReference type="PANTHER" id="PTHR43214:SF41">
    <property type="entry name" value="NITRATE_NITRITE RESPONSE REGULATOR PROTEIN NARP"/>
    <property type="match status" value="1"/>
</dbReference>
<reference evidence="8 9" key="1">
    <citation type="submission" date="2019-04" db="EMBL/GenBank/DDBJ databases">
        <title>Phreatobacter aquaticus sp. nov.</title>
        <authorList>
            <person name="Choi A."/>
        </authorList>
    </citation>
    <scope>NUCLEOTIDE SEQUENCE [LARGE SCALE GENOMIC DNA]</scope>
    <source>
        <strain evidence="8 9">KCTC 52518</strain>
    </source>
</reference>
<keyword evidence="2" id="KW-0805">Transcription regulation</keyword>
<dbReference type="CDD" id="cd06170">
    <property type="entry name" value="LuxR_C_like"/>
    <property type="match status" value="1"/>
</dbReference>
<evidence type="ECO:0000259" key="6">
    <source>
        <dbReference type="PROSITE" id="PS50043"/>
    </source>
</evidence>
<gene>
    <name evidence="8" type="ORF">E8M01_30885</name>
</gene>
<dbReference type="SUPFAM" id="SSF46894">
    <property type="entry name" value="C-terminal effector domain of the bipartite response regulators"/>
    <property type="match status" value="1"/>
</dbReference>
<evidence type="ECO:0000256" key="5">
    <source>
        <dbReference type="PROSITE-ProRule" id="PRU00169"/>
    </source>
</evidence>
<dbReference type="SMART" id="SM00448">
    <property type="entry name" value="REC"/>
    <property type="match status" value="1"/>
</dbReference>
<evidence type="ECO:0000313" key="9">
    <source>
        <dbReference type="Proteomes" id="UP000298781"/>
    </source>
</evidence>
<feature type="domain" description="HTH luxR-type" evidence="6">
    <location>
        <begin position="140"/>
        <end position="205"/>
    </location>
</feature>
<dbReference type="SMART" id="SM00421">
    <property type="entry name" value="HTH_LUXR"/>
    <property type="match status" value="1"/>
</dbReference>
<accession>A0A4D7BKH3</accession>
<dbReference type="InterPro" id="IPR016032">
    <property type="entry name" value="Sig_transdc_resp-reg_C-effctor"/>
</dbReference>
<keyword evidence="4" id="KW-0804">Transcription</keyword>
<dbReference type="GO" id="GO:0000160">
    <property type="term" value="P:phosphorelay signal transduction system"/>
    <property type="evidence" value="ECO:0007669"/>
    <property type="project" value="InterPro"/>
</dbReference>
<evidence type="ECO:0000256" key="3">
    <source>
        <dbReference type="ARBA" id="ARBA00023125"/>
    </source>
</evidence>
<dbReference type="EMBL" id="CP039690">
    <property type="protein sequence ID" value="QCI68247.1"/>
    <property type="molecule type" value="Genomic_DNA"/>
</dbReference>
<protein>
    <submittedName>
        <fullName evidence="8">Response regulator transcription factor</fullName>
    </submittedName>
</protein>
<keyword evidence="9" id="KW-1185">Reference proteome</keyword>
<feature type="modified residue" description="4-aspartylphosphate" evidence="5">
    <location>
        <position position="54"/>
    </location>
</feature>
<dbReference type="PRINTS" id="PR00038">
    <property type="entry name" value="HTHLUXR"/>
</dbReference>
<sequence length="209" mass="23526">MARVLLAEDHEIVRRGIRSLLESYGDWEICGEAADGPEAVRLAIQERPDVAILDYFMPKLNGLQVVRQVRKVLPQIQILMFTQHDNEDLIRDILRAGVRSFLLKTEADEHLIRAVNALSLSQPYFTARASEAMLASFISSRKPAPHLTARERQTVQFIAEGASNKKIAAELGVSVKTIETHRSTAMRKLGAKSMAELIRYAMRHKLVEP</sequence>
<name>A0A4D7BKH3_9HYPH</name>
<evidence type="ECO:0000256" key="2">
    <source>
        <dbReference type="ARBA" id="ARBA00023015"/>
    </source>
</evidence>
<dbReference type="RefSeq" id="WP_136963666.1">
    <property type="nucleotide sequence ID" value="NZ_CP039690.1"/>
</dbReference>
<dbReference type="SUPFAM" id="SSF52172">
    <property type="entry name" value="CheY-like"/>
    <property type="match status" value="1"/>
</dbReference>
<dbReference type="CDD" id="cd17535">
    <property type="entry name" value="REC_NarL-like"/>
    <property type="match status" value="1"/>
</dbReference>
<dbReference type="PROSITE" id="PS50110">
    <property type="entry name" value="RESPONSE_REGULATORY"/>
    <property type="match status" value="1"/>
</dbReference>